<evidence type="ECO:0000313" key="2">
    <source>
        <dbReference type="EMBL" id="RAL40021.1"/>
    </source>
</evidence>
<reference evidence="2 3" key="1">
    <citation type="submission" date="2018-06" db="EMBL/GenBank/DDBJ databases">
        <title>The Genome of Cuscuta australis (Dodder) Provides Insight into the Evolution of Plant Parasitism.</title>
        <authorList>
            <person name="Liu H."/>
        </authorList>
    </citation>
    <scope>NUCLEOTIDE SEQUENCE [LARGE SCALE GENOMIC DNA]</scope>
    <source>
        <strain evidence="3">cv. Yunnan</strain>
        <tissue evidence="2">Vines</tissue>
    </source>
</reference>
<organism evidence="2 3">
    <name type="scientific">Cuscuta australis</name>
    <dbReference type="NCBI Taxonomy" id="267555"/>
    <lineage>
        <taxon>Eukaryota</taxon>
        <taxon>Viridiplantae</taxon>
        <taxon>Streptophyta</taxon>
        <taxon>Embryophyta</taxon>
        <taxon>Tracheophyta</taxon>
        <taxon>Spermatophyta</taxon>
        <taxon>Magnoliopsida</taxon>
        <taxon>eudicotyledons</taxon>
        <taxon>Gunneridae</taxon>
        <taxon>Pentapetalae</taxon>
        <taxon>asterids</taxon>
        <taxon>lamiids</taxon>
        <taxon>Solanales</taxon>
        <taxon>Convolvulaceae</taxon>
        <taxon>Cuscuteae</taxon>
        <taxon>Cuscuta</taxon>
        <taxon>Cuscuta subgen. Grammica</taxon>
        <taxon>Cuscuta sect. Cleistogrammica</taxon>
    </lineage>
</organism>
<keyword evidence="1" id="KW-0812">Transmembrane</keyword>
<dbReference type="Proteomes" id="UP000249390">
    <property type="component" value="Unassembled WGS sequence"/>
</dbReference>
<sequence>MVHCSNWLLGLYIINVTALSLSASPLFLSLPNPLHPATVYHQLFMSSLSSHYSVQMSLIRSKTVMLRSSPPTVSANLPRPFLTTHHALVNTTLASFIAFGQHYIGFIDSVGHVKHDLTRTPAILVKLYLVLHLSSCGFMFMDGVCCICNI</sequence>
<evidence type="ECO:0000256" key="1">
    <source>
        <dbReference type="SAM" id="Phobius"/>
    </source>
</evidence>
<accession>A0A328D6S9</accession>
<protein>
    <submittedName>
        <fullName evidence="2">Uncharacterized protein</fullName>
    </submittedName>
</protein>
<evidence type="ECO:0000313" key="3">
    <source>
        <dbReference type="Proteomes" id="UP000249390"/>
    </source>
</evidence>
<comment type="caution">
    <text evidence="2">The sequence shown here is derived from an EMBL/GenBank/DDBJ whole genome shotgun (WGS) entry which is preliminary data.</text>
</comment>
<keyword evidence="1" id="KW-0472">Membrane</keyword>
<dbReference type="EMBL" id="NQVE01000195">
    <property type="protein sequence ID" value="RAL40021.1"/>
    <property type="molecule type" value="Genomic_DNA"/>
</dbReference>
<proteinExistence type="predicted"/>
<dbReference type="AlphaFoldDB" id="A0A328D6S9"/>
<name>A0A328D6S9_9ASTE</name>
<keyword evidence="1" id="KW-1133">Transmembrane helix</keyword>
<feature type="transmembrane region" description="Helical" evidence="1">
    <location>
        <begin position="7"/>
        <end position="27"/>
    </location>
</feature>
<gene>
    <name evidence="2" type="ORF">DM860_008161</name>
</gene>
<keyword evidence="3" id="KW-1185">Reference proteome</keyword>